<dbReference type="SUPFAM" id="SSF48452">
    <property type="entry name" value="TPR-like"/>
    <property type="match status" value="1"/>
</dbReference>
<dbReference type="PANTHER" id="PTHR44858">
    <property type="entry name" value="TETRATRICOPEPTIDE REPEAT PROTEIN 6"/>
    <property type="match status" value="1"/>
</dbReference>
<dbReference type="BioCyc" id="PGIN431947:G1G2V-1096-MONOMER"/>
<dbReference type="RefSeq" id="WP_012457924.1">
    <property type="nucleotide sequence ID" value="NC_010729.1"/>
</dbReference>
<dbReference type="EMBL" id="AP009380">
    <property type="protein sequence ID" value="BAG33491.1"/>
    <property type="molecule type" value="Genomic_DNA"/>
</dbReference>
<dbReference type="SUPFAM" id="SSF48439">
    <property type="entry name" value="Protein prenylyltransferase"/>
    <property type="match status" value="1"/>
</dbReference>
<sequence length="818" mass="94266">MNKNNDLKENDNKLSNVPEPNRQEAIAYYNRGVGCCIVGSYEEAIKDYSKAIELDDKFVHAYHGRGIAYFKKGSYEEAIKDYSQAIELDDKYAPAYHGRGNAYSKKGWYKKAIKDYSQAIELDDKFAHAYYDRGNAYCEKGSYEEAIKDFSKAIELNDKYTYAYHSRGIAYCEKGSYKEAIKDYSQAIELDGKFVHAYHGRGIAYFKKGSYEEAIKDYSQAIELDGKFVHAYHGRGIAYFKKGLYEEAIKDYSKAIELDGKFAHAYYDRGNAYCEKGSYEEAIKDYSKAIELDGKFAHAYHNRGNAYCEKGSYEEAIKDYSQAIELDDKYILGYNGRGVAYYEIGDFEKSQADFNTVLYLILSNELINLIRPIRPGLSRLIRAFDGYPHNCHTLFQYISLPTDSFFSQGPTSFISYWQRVSPIQDFLLLLHYYELQLPHEEFVSFYPILIYNLGGCSEAFKVFDEELDTGEQPLSAQQYYYFILSALSLSEDANLGQKNIITDAIDKVSTQKEPAPIDYYYLGMIHLLNNDKESAVQAFHCSSIPFSRIMTDSLNETTPSQELRHLLQNIHSKEIQPIDIEQGNLSQFEEYLHLLEVCYFPEMARKYLEKEVKMLWNAFELTEEARKELADKIRFLECKRFVSQLKTVSLSQEEFQRVESTILFETQNLSSKEEIEAKIVRLISSHGQDTTHREIILKLIQYHSYNGDIGAEEMFFLMLWFDRNISNKKSKNISATSMDIMIAIFSGCITHYLGNNSLFISCLGAAIPVIAGKFIENETSSEEMSYEEFKKQLFECSEVDDLIKLINKSGYCRPIKVV</sequence>
<dbReference type="InterPro" id="IPR011990">
    <property type="entry name" value="TPR-like_helical_dom_sf"/>
</dbReference>
<evidence type="ECO:0000256" key="2">
    <source>
        <dbReference type="ARBA" id="ARBA00022803"/>
    </source>
</evidence>
<gene>
    <name evidence="4" type="ordered locus">PGN_0972</name>
</gene>
<dbReference type="Pfam" id="PF00515">
    <property type="entry name" value="TPR_1"/>
    <property type="match status" value="2"/>
</dbReference>
<dbReference type="InterPro" id="IPR019734">
    <property type="entry name" value="TPR_rpt"/>
</dbReference>
<accession>B2RJE6</accession>
<dbReference type="eggNOG" id="COG0457">
    <property type="taxonomic scope" value="Bacteria"/>
</dbReference>
<dbReference type="AlphaFoldDB" id="B2RJE6"/>
<dbReference type="InterPro" id="IPR050498">
    <property type="entry name" value="Ycf3"/>
</dbReference>
<dbReference type="OrthoDB" id="712930at2"/>
<keyword evidence="2 3" id="KW-0802">TPR repeat</keyword>
<dbReference type="GO" id="GO:0046813">
    <property type="term" value="P:receptor-mediated virion attachment to host cell"/>
    <property type="evidence" value="ECO:0007669"/>
    <property type="project" value="TreeGrafter"/>
</dbReference>
<dbReference type="Proteomes" id="UP000008842">
    <property type="component" value="Chromosome"/>
</dbReference>
<evidence type="ECO:0000313" key="5">
    <source>
        <dbReference type="Proteomes" id="UP000008842"/>
    </source>
</evidence>
<dbReference type="PANTHER" id="PTHR44858:SF1">
    <property type="entry name" value="UDP-N-ACETYLGLUCOSAMINE--PEPTIDE N-ACETYLGLUCOSAMINYLTRANSFERASE SPINDLY-RELATED"/>
    <property type="match status" value="1"/>
</dbReference>
<dbReference type="Pfam" id="PF13414">
    <property type="entry name" value="TPR_11"/>
    <property type="match status" value="4"/>
</dbReference>
<feature type="repeat" description="TPR" evidence="3">
    <location>
        <begin position="229"/>
        <end position="262"/>
    </location>
</feature>
<evidence type="ECO:0000256" key="3">
    <source>
        <dbReference type="PROSITE-ProRule" id="PRU00339"/>
    </source>
</evidence>
<proteinExistence type="predicted"/>
<feature type="repeat" description="TPR" evidence="3">
    <location>
        <begin position="263"/>
        <end position="296"/>
    </location>
</feature>
<feature type="repeat" description="TPR" evidence="3">
    <location>
        <begin position="59"/>
        <end position="92"/>
    </location>
</feature>
<dbReference type="GeneID" id="29256185"/>
<feature type="repeat" description="TPR" evidence="3">
    <location>
        <begin position="93"/>
        <end position="126"/>
    </location>
</feature>
<reference evidence="4 5" key="1">
    <citation type="journal article" date="2008" name="DNA Res.">
        <title>Determination of the genome sequence of Porphyromonas gingivalis strain ATCC 33277 and genomic comparison with strain W83 revealed extensive genome rearrangements in P. gingivalis.</title>
        <authorList>
            <person name="Naito M."/>
            <person name="Hirakawa H."/>
            <person name="Yamashita A."/>
            <person name="Ohara N."/>
            <person name="Shoji M."/>
            <person name="Yukitake H."/>
            <person name="Nakayama K."/>
            <person name="Toh H."/>
            <person name="Yoshimura F."/>
            <person name="Kuhara S."/>
            <person name="Hattori M."/>
            <person name="Hayashi T."/>
            <person name="Nakayama K."/>
        </authorList>
    </citation>
    <scope>NUCLEOTIDE SEQUENCE [LARGE SCALE GENOMIC DNA]</scope>
    <source>
        <strain evidence="5">ATCC 33277 / DSM 20709 / CIP 103683 / JCM 12257 / NCTC 11834 / 2561</strain>
    </source>
</reference>
<keyword evidence="1" id="KW-0677">Repeat</keyword>
<dbReference type="Gene3D" id="1.25.40.10">
    <property type="entry name" value="Tetratricopeptide repeat domain"/>
    <property type="match status" value="4"/>
</dbReference>
<dbReference type="HOGENOM" id="CLU_021686_0_0_10"/>
<feature type="repeat" description="TPR" evidence="3">
    <location>
        <begin position="25"/>
        <end position="58"/>
    </location>
</feature>
<dbReference type="PROSITE" id="PS50005">
    <property type="entry name" value="TPR"/>
    <property type="match status" value="9"/>
</dbReference>
<feature type="repeat" description="TPR" evidence="3">
    <location>
        <begin position="161"/>
        <end position="194"/>
    </location>
</feature>
<feature type="repeat" description="TPR" evidence="3">
    <location>
        <begin position="195"/>
        <end position="228"/>
    </location>
</feature>
<dbReference type="GO" id="GO:0009279">
    <property type="term" value="C:cell outer membrane"/>
    <property type="evidence" value="ECO:0007669"/>
    <property type="project" value="TreeGrafter"/>
</dbReference>
<dbReference type="PROSITE" id="PS50293">
    <property type="entry name" value="TPR_REGION"/>
    <property type="match status" value="8"/>
</dbReference>
<protein>
    <submittedName>
        <fullName evidence="4">TPR domain protein</fullName>
    </submittedName>
</protein>
<dbReference type="SMART" id="SM00028">
    <property type="entry name" value="TPR"/>
    <property type="match status" value="11"/>
</dbReference>
<evidence type="ECO:0000313" key="4">
    <source>
        <dbReference type="EMBL" id="BAG33491.1"/>
    </source>
</evidence>
<feature type="repeat" description="TPR" evidence="3">
    <location>
        <begin position="127"/>
        <end position="160"/>
    </location>
</feature>
<name>B2RJE6_PORG3</name>
<evidence type="ECO:0000256" key="1">
    <source>
        <dbReference type="ARBA" id="ARBA00022737"/>
    </source>
</evidence>
<dbReference type="KEGG" id="pgn:PGN_0972"/>
<feature type="repeat" description="TPR" evidence="3">
    <location>
        <begin position="297"/>
        <end position="330"/>
    </location>
</feature>
<organism evidence="4 5">
    <name type="scientific">Porphyromonas gingivalis (strain ATCC 33277 / DSM 20709 / CIP 103683 / JCM 12257 / NCTC 11834 / 2561)</name>
    <dbReference type="NCBI Taxonomy" id="431947"/>
    <lineage>
        <taxon>Bacteria</taxon>
        <taxon>Pseudomonadati</taxon>
        <taxon>Bacteroidota</taxon>
        <taxon>Bacteroidia</taxon>
        <taxon>Bacteroidales</taxon>
        <taxon>Porphyromonadaceae</taxon>
        <taxon>Porphyromonas</taxon>
    </lineage>
</organism>